<evidence type="ECO:0000313" key="1">
    <source>
        <dbReference type="Proteomes" id="UP000887579"/>
    </source>
</evidence>
<dbReference type="Proteomes" id="UP000887579">
    <property type="component" value="Unplaced"/>
</dbReference>
<protein>
    <submittedName>
        <fullName evidence="2">Uncharacterized protein</fullName>
    </submittedName>
</protein>
<reference evidence="2" key="1">
    <citation type="submission" date="2022-11" db="UniProtKB">
        <authorList>
            <consortium name="WormBaseParasite"/>
        </authorList>
    </citation>
    <scope>IDENTIFICATION</scope>
</reference>
<organism evidence="1 2">
    <name type="scientific">Panagrolaimus sp. ES5</name>
    <dbReference type="NCBI Taxonomy" id="591445"/>
    <lineage>
        <taxon>Eukaryota</taxon>
        <taxon>Metazoa</taxon>
        <taxon>Ecdysozoa</taxon>
        <taxon>Nematoda</taxon>
        <taxon>Chromadorea</taxon>
        <taxon>Rhabditida</taxon>
        <taxon>Tylenchina</taxon>
        <taxon>Panagrolaimomorpha</taxon>
        <taxon>Panagrolaimoidea</taxon>
        <taxon>Panagrolaimidae</taxon>
        <taxon>Panagrolaimus</taxon>
    </lineage>
</organism>
<evidence type="ECO:0000313" key="2">
    <source>
        <dbReference type="WBParaSite" id="ES5_v2.g30281.t1"/>
    </source>
</evidence>
<accession>A0AC34GKV5</accession>
<proteinExistence type="predicted"/>
<name>A0AC34GKV5_9BILA</name>
<sequence length="102" mass="10978">MQSEIKQPTVEEPELSSVAAARKAQEVDKKDHLNKLRIKYVKRVKCGICAGTILLLIICIAISVPCSLFAFNVIGNIFPSDAEEAAKTTIKSIVTSTMAAAS</sequence>
<dbReference type="WBParaSite" id="ES5_v2.g30281.t1">
    <property type="protein sequence ID" value="ES5_v2.g30281.t1"/>
    <property type="gene ID" value="ES5_v2.g30281"/>
</dbReference>